<gene>
    <name evidence="1" type="ORF">S01H1_78493</name>
</gene>
<evidence type="ECO:0000313" key="1">
    <source>
        <dbReference type="EMBL" id="GAG46149.1"/>
    </source>
</evidence>
<name>X0XSI3_9ZZZZ</name>
<dbReference type="AlphaFoldDB" id="X0XSI3"/>
<accession>X0XSI3</accession>
<dbReference type="EMBL" id="BARS01052834">
    <property type="protein sequence ID" value="GAG46149.1"/>
    <property type="molecule type" value="Genomic_DNA"/>
</dbReference>
<reference evidence="1" key="1">
    <citation type="journal article" date="2014" name="Front. Microbiol.">
        <title>High frequency of phylogenetically diverse reductive dehalogenase-homologous genes in deep subseafloor sedimentary metagenomes.</title>
        <authorList>
            <person name="Kawai M."/>
            <person name="Futagami T."/>
            <person name="Toyoda A."/>
            <person name="Takaki Y."/>
            <person name="Nishi S."/>
            <person name="Hori S."/>
            <person name="Arai W."/>
            <person name="Tsubouchi T."/>
            <person name="Morono Y."/>
            <person name="Uchiyama I."/>
            <person name="Ito T."/>
            <person name="Fujiyama A."/>
            <person name="Inagaki F."/>
            <person name="Takami H."/>
        </authorList>
    </citation>
    <scope>NUCLEOTIDE SEQUENCE</scope>
    <source>
        <strain evidence="1">Expedition CK06-06</strain>
    </source>
</reference>
<organism evidence="1">
    <name type="scientific">marine sediment metagenome</name>
    <dbReference type="NCBI Taxonomy" id="412755"/>
    <lineage>
        <taxon>unclassified sequences</taxon>
        <taxon>metagenomes</taxon>
        <taxon>ecological metagenomes</taxon>
    </lineage>
</organism>
<feature type="non-terminal residue" evidence="1">
    <location>
        <position position="1"/>
    </location>
</feature>
<sequence>FKLVGAVTRFTLQQCFFRGDWDVSVIDGVDAAGFDVLIQFNTINQLEATNGLTVSLNAATTGAVVYNNCHSGLNGTGMAAAGCLLCQNYETNVEGAQGFYLTAQDS</sequence>
<comment type="caution">
    <text evidence="1">The sequence shown here is derived from an EMBL/GenBank/DDBJ whole genome shotgun (WGS) entry which is preliminary data.</text>
</comment>
<protein>
    <recommendedName>
        <fullName evidence="2">Right handed beta helix domain-containing protein</fullName>
    </recommendedName>
</protein>
<proteinExistence type="predicted"/>
<evidence type="ECO:0008006" key="2">
    <source>
        <dbReference type="Google" id="ProtNLM"/>
    </source>
</evidence>